<name>A0ABV1R7X8_9HYPH</name>
<dbReference type="SUPFAM" id="SSF81585">
    <property type="entry name" value="PsbU/PolX domain-like"/>
    <property type="match status" value="1"/>
</dbReference>
<feature type="compositionally biased region" description="Polar residues" evidence="1">
    <location>
        <begin position="113"/>
        <end position="124"/>
    </location>
</feature>
<dbReference type="Proteomes" id="UP001432995">
    <property type="component" value="Unassembled WGS sequence"/>
</dbReference>
<dbReference type="Pfam" id="PF12836">
    <property type="entry name" value="HHH_3"/>
    <property type="match status" value="1"/>
</dbReference>
<feature type="region of interest" description="Disordered" evidence="1">
    <location>
        <begin position="50"/>
        <end position="155"/>
    </location>
</feature>
<dbReference type="EMBL" id="JBELQD010000030">
    <property type="protein sequence ID" value="MER2290832.1"/>
    <property type="molecule type" value="Genomic_DNA"/>
</dbReference>
<keyword evidence="2" id="KW-0812">Transmembrane</keyword>
<reference evidence="3" key="1">
    <citation type="submission" date="2024-06" db="EMBL/GenBank/DDBJ databases">
        <authorList>
            <person name="Campbell A.G."/>
        </authorList>
    </citation>
    <scope>NUCLEOTIDE SEQUENCE</scope>
    <source>
        <strain evidence="3">EM17</strain>
    </source>
</reference>
<gene>
    <name evidence="3" type="ORF">ABS770_21490</name>
</gene>
<evidence type="ECO:0000256" key="1">
    <source>
        <dbReference type="SAM" id="MobiDB-lite"/>
    </source>
</evidence>
<evidence type="ECO:0000313" key="3">
    <source>
        <dbReference type="EMBL" id="MER2290832.1"/>
    </source>
</evidence>
<dbReference type="Gene3D" id="1.10.150.320">
    <property type="entry name" value="Photosystem II 12 kDa extrinsic protein"/>
    <property type="match status" value="1"/>
</dbReference>
<protein>
    <submittedName>
        <fullName evidence="3">Helix-hairpin-helix domain-containing protein</fullName>
    </submittedName>
</protein>
<keyword evidence="4" id="KW-1185">Reference proteome</keyword>
<keyword evidence="2" id="KW-1133">Transmembrane helix</keyword>
<evidence type="ECO:0000256" key="2">
    <source>
        <dbReference type="SAM" id="Phobius"/>
    </source>
</evidence>
<feature type="compositionally biased region" description="Low complexity" evidence="1">
    <location>
        <begin position="137"/>
        <end position="149"/>
    </location>
</feature>
<feature type="transmembrane region" description="Helical" evidence="2">
    <location>
        <begin position="25"/>
        <end position="45"/>
    </location>
</feature>
<evidence type="ECO:0000313" key="4">
    <source>
        <dbReference type="Proteomes" id="UP001432995"/>
    </source>
</evidence>
<sequence length="218" mass="22450">MIEPRPAVITPPQTDRVSFVGKSTLSISAALAVVALVLTSLWVGYGPRPPSGGAKQTATVVPLSQQQRTTDSNGQPIRIIATRPSSSSAKLAPPSLSGESSGSASSAAAPAVQSFSTETVSRSASADIRSPAKSPEDTSTSGLGTDTTTNSPVDQSVATAGSVDLNSASVEQLNALGAGMIGKRIIEFRPYVSVDELLARRVLKRSDYEAIRGAVTIR</sequence>
<keyword evidence="2" id="KW-0472">Membrane</keyword>
<proteinExistence type="predicted"/>
<feature type="compositionally biased region" description="Low complexity" evidence="1">
    <location>
        <begin position="84"/>
        <end position="111"/>
    </location>
</feature>
<feature type="compositionally biased region" description="Polar residues" evidence="1">
    <location>
        <begin position="54"/>
        <end position="75"/>
    </location>
</feature>
<organism evidence="3 4">
    <name type="scientific">Methylobacterium brachiatum</name>
    <dbReference type="NCBI Taxonomy" id="269660"/>
    <lineage>
        <taxon>Bacteria</taxon>
        <taxon>Pseudomonadati</taxon>
        <taxon>Pseudomonadota</taxon>
        <taxon>Alphaproteobacteria</taxon>
        <taxon>Hyphomicrobiales</taxon>
        <taxon>Methylobacteriaceae</taxon>
        <taxon>Methylobacterium</taxon>
    </lineage>
</organism>
<accession>A0ABV1R7X8</accession>
<comment type="caution">
    <text evidence="3">The sequence shown here is derived from an EMBL/GenBank/DDBJ whole genome shotgun (WGS) entry which is preliminary data.</text>
</comment>